<organism evidence="2 3">
    <name type="scientific">Amanita muscaria (strain Koide BX008)</name>
    <dbReference type="NCBI Taxonomy" id="946122"/>
    <lineage>
        <taxon>Eukaryota</taxon>
        <taxon>Fungi</taxon>
        <taxon>Dikarya</taxon>
        <taxon>Basidiomycota</taxon>
        <taxon>Agaricomycotina</taxon>
        <taxon>Agaricomycetes</taxon>
        <taxon>Agaricomycetidae</taxon>
        <taxon>Agaricales</taxon>
        <taxon>Pluteineae</taxon>
        <taxon>Amanitaceae</taxon>
        <taxon>Amanita</taxon>
    </lineage>
</organism>
<evidence type="ECO:0000256" key="1">
    <source>
        <dbReference type="SAM" id="Phobius"/>
    </source>
</evidence>
<dbReference type="EMBL" id="KN818227">
    <property type="protein sequence ID" value="KIL68995.1"/>
    <property type="molecule type" value="Genomic_DNA"/>
</dbReference>
<keyword evidence="1" id="KW-0812">Transmembrane</keyword>
<accession>A0A0C2SZQ7</accession>
<keyword evidence="3" id="KW-1185">Reference proteome</keyword>
<name>A0A0C2SZQ7_AMAMK</name>
<evidence type="ECO:0000313" key="2">
    <source>
        <dbReference type="EMBL" id="KIL68995.1"/>
    </source>
</evidence>
<dbReference type="InParanoid" id="A0A0C2SZQ7"/>
<proteinExistence type="predicted"/>
<protein>
    <submittedName>
        <fullName evidence="2">Uncharacterized protein</fullName>
    </submittedName>
</protein>
<keyword evidence="1" id="KW-1133">Transmembrane helix</keyword>
<reference evidence="2 3" key="1">
    <citation type="submission" date="2014-04" db="EMBL/GenBank/DDBJ databases">
        <title>Evolutionary Origins and Diversification of the Mycorrhizal Mutualists.</title>
        <authorList>
            <consortium name="DOE Joint Genome Institute"/>
            <consortium name="Mycorrhizal Genomics Consortium"/>
            <person name="Kohler A."/>
            <person name="Kuo A."/>
            <person name="Nagy L.G."/>
            <person name="Floudas D."/>
            <person name="Copeland A."/>
            <person name="Barry K.W."/>
            <person name="Cichocki N."/>
            <person name="Veneault-Fourrey C."/>
            <person name="LaButti K."/>
            <person name="Lindquist E.A."/>
            <person name="Lipzen A."/>
            <person name="Lundell T."/>
            <person name="Morin E."/>
            <person name="Murat C."/>
            <person name="Riley R."/>
            <person name="Ohm R."/>
            <person name="Sun H."/>
            <person name="Tunlid A."/>
            <person name="Henrissat B."/>
            <person name="Grigoriev I.V."/>
            <person name="Hibbett D.S."/>
            <person name="Martin F."/>
        </authorList>
    </citation>
    <scope>NUCLEOTIDE SEQUENCE [LARGE SCALE GENOMIC DNA]</scope>
    <source>
        <strain evidence="2 3">Koide BX008</strain>
    </source>
</reference>
<sequence>MSLDFIYMVNCIQLRCKVISICLRTQKQPTTILRQIKTGRSHRTLRRYVQDGAKYCLLAGAGSIFMLAIAAVTKLEL</sequence>
<dbReference type="Proteomes" id="UP000054549">
    <property type="component" value="Unassembled WGS sequence"/>
</dbReference>
<evidence type="ECO:0000313" key="3">
    <source>
        <dbReference type="Proteomes" id="UP000054549"/>
    </source>
</evidence>
<keyword evidence="1" id="KW-0472">Membrane</keyword>
<dbReference type="OrthoDB" id="2535938at2759"/>
<gene>
    <name evidence="2" type="ORF">M378DRAFT_8413</name>
</gene>
<dbReference type="AlphaFoldDB" id="A0A0C2SZQ7"/>
<feature type="transmembrane region" description="Helical" evidence="1">
    <location>
        <begin position="55"/>
        <end position="73"/>
    </location>
</feature>
<dbReference type="HOGENOM" id="CLU_2637584_0_0_1"/>